<evidence type="ECO:0000259" key="7">
    <source>
        <dbReference type="PROSITE" id="PS51684"/>
    </source>
</evidence>
<dbReference type="Proteomes" id="UP000824782">
    <property type="component" value="Unassembled WGS sequence"/>
</dbReference>
<reference evidence="8" key="1">
    <citation type="thesis" date="2020" institute="ProQuest LLC" country="789 East Eisenhower Parkway, Ann Arbor, MI, USA">
        <title>Comparative Genomics and Chromosome Evolution.</title>
        <authorList>
            <person name="Mudd A.B."/>
        </authorList>
    </citation>
    <scope>NUCLEOTIDE SEQUENCE</scope>
    <source>
        <strain evidence="8">237g6f4</strain>
        <tissue evidence="8">Blood</tissue>
    </source>
</reference>
<gene>
    <name evidence="8" type="ORF">GDO81_018057</name>
</gene>
<dbReference type="Gene3D" id="3.40.50.150">
    <property type="entry name" value="Vaccinia Virus protein VP39"/>
    <property type="match status" value="1"/>
</dbReference>
<dbReference type="GO" id="GO:0031591">
    <property type="term" value="P:wybutosine biosynthetic process"/>
    <property type="evidence" value="ECO:0007669"/>
    <property type="project" value="TreeGrafter"/>
</dbReference>
<dbReference type="InterPro" id="IPR056744">
    <property type="entry name" value="TRM5/TYW2-like_N"/>
</dbReference>
<dbReference type="InterPro" id="IPR029063">
    <property type="entry name" value="SAM-dependent_MTases_sf"/>
</dbReference>
<evidence type="ECO:0000256" key="1">
    <source>
        <dbReference type="ARBA" id="ARBA00004797"/>
    </source>
</evidence>
<keyword evidence="9" id="KW-1185">Reference proteome</keyword>
<evidence type="ECO:0000256" key="4">
    <source>
        <dbReference type="ARBA" id="ARBA00022691"/>
    </source>
</evidence>
<dbReference type="Gene3D" id="3.30.300.110">
    <property type="entry name" value="Met-10+ protein-like domains"/>
    <property type="match status" value="1"/>
</dbReference>
<feature type="domain" description="SAM-dependent methyltransferase TRM5/TYW2-type" evidence="7">
    <location>
        <begin position="26"/>
        <end position="158"/>
    </location>
</feature>
<comment type="pathway">
    <text evidence="1">tRNA modification; wybutosine-tRNA(Phe) biosynthesis.</text>
</comment>
<proteinExistence type="predicted"/>
<dbReference type="InterPro" id="IPR030382">
    <property type="entry name" value="MeTrfase_TRM5/TYW2"/>
</dbReference>
<dbReference type="GO" id="GO:0005737">
    <property type="term" value="C:cytoplasm"/>
    <property type="evidence" value="ECO:0007669"/>
    <property type="project" value="TreeGrafter"/>
</dbReference>
<dbReference type="FunFam" id="3.30.300.110:FF:000002">
    <property type="entry name" value="tRNA wybutosine-synthesizing protein 2 homolog"/>
    <property type="match status" value="1"/>
</dbReference>
<name>A0AAV7AA98_ENGPU</name>
<dbReference type="Pfam" id="PF02475">
    <property type="entry name" value="TRM5-TYW2_MTfase"/>
    <property type="match status" value="1"/>
</dbReference>
<evidence type="ECO:0000313" key="8">
    <source>
        <dbReference type="EMBL" id="KAG8556400.1"/>
    </source>
</evidence>
<dbReference type="SUPFAM" id="SSF53335">
    <property type="entry name" value="S-adenosyl-L-methionine-dependent methyltransferases"/>
    <property type="match status" value="1"/>
</dbReference>
<accession>A0AAV7AA98</accession>
<evidence type="ECO:0000256" key="3">
    <source>
        <dbReference type="ARBA" id="ARBA00022679"/>
    </source>
</evidence>
<evidence type="ECO:0000256" key="6">
    <source>
        <dbReference type="ARBA" id="ARBA00049400"/>
    </source>
</evidence>
<dbReference type="AlphaFoldDB" id="A0AAV7AA98"/>
<dbReference type="PROSITE" id="PS51684">
    <property type="entry name" value="SAM_MT_TRM5_TYW2"/>
    <property type="match status" value="1"/>
</dbReference>
<dbReference type="GO" id="GO:0102522">
    <property type="term" value="F:tRNA 4-demethylwyosine alpha-amino-alpha-carboxypropyltransferase activity"/>
    <property type="evidence" value="ECO:0007669"/>
    <property type="project" value="UniProtKB-EC"/>
</dbReference>
<keyword evidence="3" id="KW-0808">Transferase</keyword>
<dbReference type="PANTHER" id="PTHR23245:SF25">
    <property type="entry name" value="TRNA WYBUTOSINE-SYNTHESIZING PROTEIN 2 HOMOLOG"/>
    <property type="match status" value="1"/>
</dbReference>
<comment type="caution">
    <text evidence="8">The sequence shown here is derived from an EMBL/GenBank/DDBJ whole genome shotgun (WGS) entry which is preliminary data.</text>
</comment>
<organism evidence="8 9">
    <name type="scientific">Engystomops pustulosus</name>
    <name type="common">Tungara frog</name>
    <name type="synonym">Physalaemus pustulosus</name>
    <dbReference type="NCBI Taxonomy" id="76066"/>
    <lineage>
        <taxon>Eukaryota</taxon>
        <taxon>Metazoa</taxon>
        <taxon>Chordata</taxon>
        <taxon>Craniata</taxon>
        <taxon>Vertebrata</taxon>
        <taxon>Euteleostomi</taxon>
        <taxon>Amphibia</taxon>
        <taxon>Batrachia</taxon>
        <taxon>Anura</taxon>
        <taxon>Neobatrachia</taxon>
        <taxon>Hyloidea</taxon>
        <taxon>Leptodactylidae</taxon>
        <taxon>Leiuperinae</taxon>
        <taxon>Engystomops</taxon>
    </lineage>
</organism>
<dbReference type="GO" id="GO:0008175">
    <property type="term" value="F:tRNA methyltransferase activity"/>
    <property type="evidence" value="ECO:0007669"/>
    <property type="project" value="TreeGrafter"/>
</dbReference>
<sequence>MDLCKLLGNAGVIWTRDLERDLPHSWQQHGDLIVLQEGCFCNSVWKQLGDELWTSVACSLGVKRLAKQGPVLNDGVRSPNATLLLGDNSWVEHVDNGIRYTFDLTKCMFSAGNIIEKQRVASLRCSEEIVVDLYAGEVCQLLICLMCTAKVEHLNVSI</sequence>
<dbReference type="EC" id="2.5.1.114" evidence="2"/>
<comment type="catalytic activity">
    <reaction evidence="6">
        <text>4-demethylwyosine(37) in tRNA(Phe) + S-adenosyl-L-methionine = 4-demethyl-7-[(3S)-3-amino-3-carboxypropyl]wyosine(37) in tRNA(Phe) + S-methyl-5'-thioadenosine + H(+)</text>
        <dbReference type="Rhea" id="RHEA:36355"/>
        <dbReference type="Rhea" id="RHEA-COMP:10164"/>
        <dbReference type="Rhea" id="RHEA-COMP:10378"/>
        <dbReference type="ChEBI" id="CHEBI:15378"/>
        <dbReference type="ChEBI" id="CHEBI:17509"/>
        <dbReference type="ChEBI" id="CHEBI:59789"/>
        <dbReference type="ChEBI" id="CHEBI:64315"/>
        <dbReference type="ChEBI" id="CHEBI:73550"/>
        <dbReference type="EC" id="2.5.1.114"/>
    </reaction>
</comment>
<evidence type="ECO:0000256" key="2">
    <source>
        <dbReference type="ARBA" id="ARBA00012265"/>
    </source>
</evidence>
<evidence type="ECO:0000313" key="9">
    <source>
        <dbReference type="Proteomes" id="UP000824782"/>
    </source>
</evidence>
<dbReference type="PANTHER" id="PTHR23245">
    <property type="entry name" value="TRNA METHYLTRANSFERASE"/>
    <property type="match status" value="1"/>
</dbReference>
<keyword evidence="5" id="KW-0819">tRNA processing</keyword>
<dbReference type="GO" id="GO:0030488">
    <property type="term" value="P:tRNA methylation"/>
    <property type="evidence" value="ECO:0007669"/>
    <property type="project" value="TreeGrafter"/>
</dbReference>
<dbReference type="InterPro" id="IPR056743">
    <property type="entry name" value="TRM5-TYW2-like_MTfase"/>
</dbReference>
<keyword evidence="4" id="KW-0949">S-adenosyl-L-methionine</keyword>
<dbReference type="Pfam" id="PF25133">
    <property type="entry name" value="TYW2_N_2"/>
    <property type="match status" value="1"/>
</dbReference>
<evidence type="ECO:0000256" key="5">
    <source>
        <dbReference type="ARBA" id="ARBA00022694"/>
    </source>
</evidence>
<protein>
    <recommendedName>
        <fullName evidence="2">tRNA(Phe) (4-demethylwyosine(37)-C(7)) aminocarboxypropyltransferase</fullName>
        <ecNumber evidence="2">2.5.1.114</ecNumber>
    </recommendedName>
</protein>
<dbReference type="EMBL" id="WNYA01000009">
    <property type="protein sequence ID" value="KAG8556400.1"/>
    <property type="molecule type" value="Genomic_DNA"/>
</dbReference>